<keyword evidence="2" id="KW-0812">Transmembrane</keyword>
<dbReference type="Proteomes" id="UP000076532">
    <property type="component" value="Unassembled WGS sequence"/>
</dbReference>
<reference evidence="3 4" key="1">
    <citation type="journal article" date="2016" name="Mol. Biol. Evol.">
        <title>Comparative Genomics of Early-Diverging Mushroom-Forming Fungi Provides Insights into the Origins of Lignocellulose Decay Capabilities.</title>
        <authorList>
            <person name="Nagy L.G."/>
            <person name="Riley R."/>
            <person name="Tritt A."/>
            <person name="Adam C."/>
            <person name="Daum C."/>
            <person name="Floudas D."/>
            <person name="Sun H."/>
            <person name="Yadav J.S."/>
            <person name="Pangilinan J."/>
            <person name="Larsson K.H."/>
            <person name="Matsuura K."/>
            <person name="Barry K."/>
            <person name="Labutti K."/>
            <person name="Kuo R."/>
            <person name="Ohm R.A."/>
            <person name="Bhattacharya S.S."/>
            <person name="Shirouzu T."/>
            <person name="Yoshinaga Y."/>
            <person name="Martin F.M."/>
            <person name="Grigoriev I.V."/>
            <person name="Hibbett D.S."/>
        </authorList>
    </citation>
    <scope>NUCLEOTIDE SEQUENCE [LARGE SCALE GENOMIC DNA]</scope>
    <source>
        <strain evidence="3 4">CBS 109695</strain>
    </source>
</reference>
<feature type="compositionally biased region" description="Polar residues" evidence="1">
    <location>
        <begin position="125"/>
        <end position="137"/>
    </location>
</feature>
<organism evidence="3 4">
    <name type="scientific">Athelia psychrophila</name>
    <dbReference type="NCBI Taxonomy" id="1759441"/>
    <lineage>
        <taxon>Eukaryota</taxon>
        <taxon>Fungi</taxon>
        <taxon>Dikarya</taxon>
        <taxon>Basidiomycota</taxon>
        <taxon>Agaricomycotina</taxon>
        <taxon>Agaricomycetes</taxon>
        <taxon>Agaricomycetidae</taxon>
        <taxon>Atheliales</taxon>
        <taxon>Atheliaceae</taxon>
        <taxon>Athelia</taxon>
    </lineage>
</organism>
<gene>
    <name evidence="3" type="ORF">FIBSPDRAFT_970317</name>
</gene>
<feature type="compositionally biased region" description="Low complexity" evidence="1">
    <location>
        <begin position="215"/>
        <end position="224"/>
    </location>
</feature>
<dbReference type="EMBL" id="KV418858">
    <property type="protein sequence ID" value="KZP02183.1"/>
    <property type="molecule type" value="Genomic_DNA"/>
</dbReference>
<evidence type="ECO:0000256" key="2">
    <source>
        <dbReference type="SAM" id="Phobius"/>
    </source>
</evidence>
<evidence type="ECO:0000256" key="1">
    <source>
        <dbReference type="SAM" id="MobiDB-lite"/>
    </source>
</evidence>
<keyword evidence="4" id="KW-1185">Reference proteome</keyword>
<protein>
    <submittedName>
        <fullName evidence="3">Uncharacterized protein</fullName>
    </submittedName>
</protein>
<feature type="transmembrane region" description="Helical" evidence="2">
    <location>
        <begin position="311"/>
        <end position="336"/>
    </location>
</feature>
<feature type="region of interest" description="Disordered" evidence="1">
    <location>
        <begin position="125"/>
        <end position="148"/>
    </location>
</feature>
<dbReference type="AlphaFoldDB" id="A0A167SRX9"/>
<feature type="region of interest" description="Disordered" evidence="1">
    <location>
        <begin position="69"/>
        <end position="93"/>
    </location>
</feature>
<accession>A0A167SRX9</accession>
<keyword evidence="2" id="KW-0472">Membrane</keyword>
<name>A0A167SRX9_9AGAM</name>
<evidence type="ECO:0000313" key="3">
    <source>
        <dbReference type="EMBL" id="KZP02183.1"/>
    </source>
</evidence>
<sequence>MAAHHGAVDVSSMFSAPLHDSVLARKRLFSNASSKQPPSLQGPAIDDDLRSLDIESALNIPTPLTTAALRDFNMSQSPKVSSRRKRSSTAQPTMEKYMTADPTEDLSFTPSPLSFPLRRYATSNAVASRSQRTTASTEDLPFSPPPIRRYATSTAVPKILDTFDDPLLPPSYQPLTPPLIPFAGDNLLEMEKGKDSAPANPPSPSPRRHNERPDPAGAGNPRNPGRGRRRAAERAVRRFRELEEGEGEGEGEPGLGPGSDACFGYILLYKTVLPQLRALGGHILHLDLRNAPRLRRETGLGPRRAIDIQEVVVIALAGFFTLFTVPLFCTHTWMICLNQLTVESFRLRGMKEA</sequence>
<evidence type="ECO:0000313" key="4">
    <source>
        <dbReference type="Proteomes" id="UP000076532"/>
    </source>
</evidence>
<keyword evidence="2" id="KW-1133">Transmembrane helix</keyword>
<proteinExistence type="predicted"/>
<dbReference type="OrthoDB" id="3195323at2759"/>
<feature type="region of interest" description="Disordered" evidence="1">
    <location>
        <begin position="192"/>
        <end position="234"/>
    </location>
</feature>